<dbReference type="AlphaFoldDB" id="A0A099Y964"/>
<name>A0A099Y964_LIMMU</name>
<comment type="caution">
    <text evidence="1">The sequence shown here is derived from an EMBL/GenBank/DDBJ whole genome shotgun (WGS) entry which is preliminary data.</text>
</comment>
<dbReference type="Proteomes" id="UP000030001">
    <property type="component" value="Unassembled WGS sequence"/>
</dbReference>
<accession>A0A099Y964</accession>
<evidence type="ECO:0000313" key="1">
    <source>
        <dbReference type="EMBL" id="KGL66834.1"/>
    </source>
</evidence>
<evidence type="ECO:0000313" key="2">
    <source>
        <dbReference type="Proteomes" id="UP000030001"/>
    </source>
</evidence>
<dbReference type="EMBL" id="JROC01000032">
    <property type="protein sequence ID" value="KGL66834.1"/>
    <property type="molecule type" value="Genomic_DNA"/>
</dbReference>
<reference evidence="1 2" key="1">
    <citation type="submission" date="2014-09" db="EMBL/GenBank/DDBJ databases">
        <title>Lactobacillus mucosae CRL573 Genome Sequencing.</title>
        <authorList>
            <person name="Bleckwedel J."/>
            <person name="Teran L.C."/>
            <person name="Bonacina J."/>
            <person name="Saavedra L."/>
            <person name="Mozzi F.B."/>
            <person name="Raya R.R."/>
        </authorList>
    </citation>
    <scope>NUCLEOTIDE SEQUENCE [LARGE SCALE GENOMIC DNA]</scope>
    <source>
        <strain evidence="1 2">CRL573</strain>
    </source>
</reference>
<proteinExistence type="predicted"/>
<gene>
    <name evidence="1" type="ORF">LX03_05905</name>
</gene>
<sequence length="128" mass="14367">MAYLSFADYFTEYKGAVSDEAEFTRLEAQAETVINNATRDFYRYNDLSADPDEFRVADFKQAVKEQVDYYAFAQSAKSYEIQQGEYKAVSIGRLSLTPADASAGLMPNGLCREAYELLAKHGLLFRGA</sequence>
<organism evidence="1 2">
    <name type="scientific">Limosilactobacillus mucosae</name>
    <name type="common">Lactobacillus mucosae</name>
    <dbReference type="NCBI Taxonomy" id="97478"/>
    <lineage>
        <taxon>Bacteria</taxon>
        <taxon>Bacillati</taxon>
        <taxon>Bacillota</taxon>
        <taxon>Bacilli</taxon>
        <taxon>Lactobacillales</taxon>
        <taxon>Lactobacillaceae</taxon>
        <taxon>Limosilactobacillus</taxon>
    </lineage>
</organism>
<protein>
    <submittedName>
        <fullName evidence="1">Uncharacterized protein</fullName>
    </submittedName>
</protein>